<dbReference type="GO" id="GO:0005634">
    <property type="term" value="C:nucleus"/>
    <property type="evidence" value="ECO:0007669"/>
    <property type="project" value="UniProtKB-SubCell"/>
</dbReference>
<dbReference type="GeneTree" id="ENSGT00950000182907"/>
<feature type="region of interest" description="Disordered" evidence="6">
    <location>
        <begin position="140"/>
        <end position="166"/>
    </location>
</feature>
<organism evidence="7 8">
    <name type="scientific">Chelonoidis abingdonii</name>
    <name type="common">Abingdon island giant tortoise</name>
    <name type="synonym">Testudo abingdonii</name>
    <dbReference type="NCBI Taxonomy" id="106734"/>
    <lineage>
        <taxon>Eukaryota</taxon>
        <taxon>Metazoa</taxon>
        <taxon>Chordata</taxon>
        <taxon>Craniata</taxon>
        <taxon>Vertebrata</taxon>
        <taxon>Euteleostomi</taxon>
        <taxon>Archelosauria</taxon>
        <taxon>Testudinata</taxon>
        <taxon>Testudines</taxon>
        <taxon>Cryptodira</taxon>
        <taxon>Durocryptodira</taxon>
        <taxon>Testudinoidea</taxon>
        <taxon>Testudinidae</taxon>
        <taxon>Chelonoidis</taxon>
    </lineage>
</organism>
<accession>A0A8C0IJJ6</accession>
<evidence type="ECO:0000313" key="8">
    <source>
        <dbReference type="Proteomes" id="UP000694404"/>
    </source>
</evidence>
<evidence type="ECO:0000256" key="4">
    <source>
        <dbReference type="ARBA" id="ARBA00025777"/>
    </source>
</evidence>
<evidence type="ECO:0000256" key="2">
    <source>
        <dbReference type="ARBA" id="ARBA00022737"/>
    </source>
</evidence>
<dbReference type="Ensembl" id="ENSCABT00000000934.1">
    <property type="protein sequence ID" value="ENSCABP00000000869.1"/>
    <property type="gene ID" value="ENSCABG00000000744.1"/>
</dbReference>
<feature type="compositionally biased region" description="Acidic residues" evidence="6">
    <location>
        <begin position="140"/>
        <end position="165"/>
    </location>
</feature>
<dbReference type="FunFam" id="3.80.10.10:FF:000003">
    <property type="entry name" value="Acidic leucine-rich nuclear phosphoprotein 32 family member A"/>
    <property type="match status" value="1"/>
</dbReference>
<name>A0A8C0IJJ6_CHEAB</name>
<evidence type="ECO:0000256" key="3">
    <source>
        <dbReference type="ARBA" id="ARBA00023186"/>
    </source>
</evidence>
<dbReference type="SUPFAM" id="SSF52058">
    <property type="entry name" value="L domain-like"/>
    <property type="match status" value="1"/>
</dbReference>
<comment type="function">
    <text evidence="5">Multifunctional protein that is involved in the regulation of many processes.</text>
</comment>
<protein>
    <recommendedName>
        <fullName evidence="5">Acidic leucine-rich nuclear phosphoprotein 32 family member</fullName>
    </recommendedName>
</protein>
<dbReference type="Gene3D" id="3.80.10.10">
    <property type="entry name" value="Ribonuclease Inhibitor"/>
    <property type="match status" value="1"/>
</dbReference>
<keyword evidence="3" id="KW-0143">Chaperone</keyword>
<reference evidence="7" key="2">
    <citation type="submission" date="2025-09" db="UniProtKB">
        <authorList>
            <consortium name="Ensembl"/>
        </authorList>
    </citation>
    <scope>IDENTIFICATION</scope>
</reference>
<dbReference type="InterPro" id="IPR045081">
    <property type="entry name" value="AN32"/>
</dbReference>
<keyword evidence="5" id="KW-0539">Nucleus</keyword>
<dbReference type="PANTHER" id="PTHR11375">
    <property type="entry name" value="ACIDIC LEUCINE-RICH NUCLEAR PHOSPHOPROTEIN 32"/>
    <property type="match status" value="1"/>
</dbReference>
<proteinExistence type="inferred from homology"/>
<comment type="subcellular location">
    <subcellularLocation>
        <location evidence="5">Nucleus</location>
    </subcellularLocation>
</comment>
<dbReference type="PROSITE" id="PS51450">
    <property type="entry name" value="LRR"/>
    <property type="match status" value="1"/>
</dbReference>
<dbReference type="PANTHER" id="PTHR11375:SF22">
    <property type="entry name" value="ACIDIC LEUCINE-RICH NUCLEAR PHOSPHOPROTEIN 32 FAMILY MEMBER B"/>
    <property type="match status" value="1"/>
</dbReference>
<comment type="similarity">
    <text evidence="4 5">Belongs to the ANP32 family.</text>
</comment>
<evidence type="ECO:0000313" key="7">
    <source>
        <dbReference type="Ensembl" id="ENSCABP00000000869.1"/>
    </source>
</evidence>
<dbReference type="Pfam" id="PF14580">
    <property type="entry name" value="LRR_9"/>
    <property type="match status" value="1"/>
</dbReference>
<evidence type="ECO:0000256" key="5">
    <source>
        <dbReference type="RuleBase" id="RU369103"/>
    </source>
</evidence>
<keyword evidence="2" id="KW-0677">Repeat</keyword>
<dbReference type="GO" id="GO:0042393">
    <property type="term" value="F:histone binding"/>
    <property type="evidence" value="ECO:0007669"/>
    <property type="project" value="TreeGrafter"/>
</dbReference>
<evidence type="ECO:0000256" key="6">
    <source>
        <dbReference type="SAM" id="MobiDB-lite"/>
    </source>
</evidence>
<dbReference type="GO" id="GO:0042981">
    <property type="term" value="P:regulation of apoptotic process"/>
    <property type="evidence" value="ECO:0007669"/>
    <property type="project" value="TreeGrafter"/>
</dbReference>
<sequence length="244" mass="27025">QVLGLRLHLVKELVLDNCRSDDGKIVGLSSDFENLEFLSMINVNLLSVSNLPKLNKLRKLELSDNRISGGLEVLAERTPNLTHLNLSGNKIKDINTLEPLKKLPNLHSLDLFNCEVTMLINYRESMFALLPQLTYLDGFDADDQEAPDSDPEADGDGLDDEYDENGEGKGGLEWLSVIASHLFHYPPATDHLSGVNSLPKSNLTLVIPSPPGMNWKTKLDLNQLGLSVAIPPMRRSVLWAQGFT</sequence>
<dbReference type="AlphaFoldDB" id="A0A8C0IJJ6"/>
<dbReference type="InterPro" id="IPR001611">
    <property type="entry name" value="Leu-rich_rpt"/>
</dbReference>
<keyword evidence="1 5" id="KW-0433">Leucine-rich repeat</keyword>
<keyword evidence="8" id="KW-1185">Reference proteome</keyword>
<dbReference type="Proteomes" id="UP000694404">
    <property type="component" value="Unplaced"/>
</dbReference>
<reference evidence="7" key="1">
    <citation type="submission" date="2025-08" db="UniProtKB">
        <authorList>
            <consortium name="Ensembl"/>
        </authorList>
    </citation>
    <scope>IDENTIFICATION</scope>
</reference>
<evidence type="ECO:0000256" key="1">
    <source>
        <dbReference type="ARBA" id="ARBA00022614"/>
    </source>
</evidence>
<dbReference type="InterPro" id="IPR032675">
    <property type="entry name" value="LRR_dom_sf"/>
</dbReference>